<keyword evidence="3 6" id="KW-0067">ATP-binding</keyword>
<comment type="caution">
    <text evidence="6">The sequence shown here is derived from an EMBL/GenBank/DDBJ whole genome shotgun (WGS) entry which is preliminary data.</text>
</comment>
<dbReference type="InterPro" id="IPR003439">
    <property type="entry name" value="ABC_transporter-like_ATP-bd"/>
</dbReference>
<accession>A0A931ASJ9</accession>
<evidence type="ECO:0000256" key="2">
    <source>
        <dbReference type="ARBA" id="ARBA00022741"/>
    </source>
</evidence>
<dbReference type="EMBL" id="JADPIE010000011">
    <property type="protein sequence ID" value="MBF8438187.1"/>
    <property type="molecule type" value="Genomic_DNA"/>
</dbReference>
<dbReference type="PROSITE" id="PS00211">
    <property type="entry name" value="ABC_TRANSPORTER_1"/>
    <property type="match status" value="1"/>
</dbReference>
<dbReference type="InterPro" id="IPR017871">
    <property type="entry name" value="ABC_transporter-like_CS"/>
</dbReference>
<dbReference type="Gene3D" id="3.40.50.300">
    <property type="entry name" value="P-loop containing nucleotide triphosphate hydrolases"/>
    <property type="match status" value="1"/>
</dbReference>
<evidence type="ECO:0000259" key="5">
    <source>
        <dbReference type="PROSITE" id="PS50893"/>
    </source>
</evidence>
<dbReference type="FunFam" id="3.40.50.300:FF:000134">
    <property type="entry name" value="Iron-enterobactin ABC transporter ATP-binding protein"/>
    <property type="match status" value="1"/>
</dbReference>
<dbReference type="PANTHER" id="PTHR42794">
    <property type="entry name" value="HEMIN IMPORT ATP-BINDING PROTEIN HMUV"/>
    <property type="match status" value="1"/>
</dbReference>
<dbReference type="InterPro" id="IPR027417">
    <property type="entry name" value="P-loop_NTPase"/>
</dbReference>
<sequence length="394" mass="44970">MNEFIAIIGPNGSGKSTLIKNLSNIIKPDKGSIYLDYKNLNDLSAQELAKKLSVVPQNTNVDFDFTVYDLIMMGRNPYQNRWGKITDNDREVVIEAMKLTDTFQFKDRRLMNLSGGEKQRVIIARALAQEPEVLLLDEPTSSLDINYQGEIFDLLSYLNNKKNITIIIVSHDLNLASQYCNKLLLLNNGEIYSIGNPDEVLTKKNIKDVYNAEVSIKENMISGRPYVVLIPNKHKFDKKNKADINLHLICGGGSAQNIINKLYNLNINITAGVLNQGDSDWQLLKSYGYEVAEVEPFAYIEEEDLNYNSKLIEKANIILVADLPFGYGNVNNLKQLLNYEDKEIYLYAKRSIEDRDYTNGKAKSIWFRLIKRDNVSAFQEIDNLIEEVKSKYNL</sequence>
<dbReference type="InterPro" id="IPR003593">
    <property type="entry name" value="AAA+_ATPase"/>
</dbReference>
<reference evidence="6" key="1">
    <citation type="submission" date="2020-11" db="EMBL/GenBank/DDBJ databases">
        <title>Halonatronomonas betainensis gen. nov., sp. nov. a novel haloalkaliphilic representative of the family Halanaerobiacae capable of betaine degradation.</title>
        <authorList>
            <person name="Boltyanskaya Y."/>
            <person name="Kevbrin V."/>
            <person name="Detkova E."/>
            <person name="Grouzdev D.S."/>
            <person name="Koziaeva V."/>
            <person name="Zhilina T."/>
        </authorList>
    </citation>
    <scope>NUCLEOTIDE SEQUENCE</scope>
    <source>
        <strain evidence="6">Z-7014</strain>
    </source>
</reference>
<protein>
    <submittedName>
        <fullName evidence="6">ABC transporter ATP-binding protein</fullName>
    </submittedName>
</protein>
<keyword evidence="7" id="KW-1185">Reference proteome</keyword>
<dbReference type="CDD" id="cd03214">
    <property type="entry name" value="ABC_Iron-Siderophores_B12_Hemin"/>
    <property type="match status" value="1"/>
</dbReference>
<dbReference type="PROSITE" id="PS50893">
    <property type="entry name" value="ABC_TRANSPORTER_2"/>
    <property type="match status" value="1"/>
</dbReference>
<evidence type="ECO:0000313" key="7">
    <source>
        <dbReference type="Proteomes" id="UP000621436"/>
    </source>
</evidence>
<dbReference type="SMART" id="SM00382">
    <property type="entry name" value="AAA"/>
    <property type="match status" value="1"/>
</dbReference>
<dbReference type="GO" id="GO:0005524">
    <property type="term" value="F:ATP binding"/>
    <property type="evidence" value="ECO:0007669"/>
    <property type="project" value="UniProtKB-KW"/>
</dbReference>
<keyword evidence="2" id="KW-0547">Nucleotide-binding</keyword>
<evidence type="ECO:0000256" key="4">
    <source>
        <dbReference type="ARBA" id="ARBA00022967"/>
    </source>
</evidence>
<dbReference type="SUPFAM" id="SSF52540">
    <property type="entry name" value="P-loop containing nucleoside triphosphate hydrolases"/>
    <property type="match status" value="1"/>
</dbReference>
<keyword evidence="1" id="KW-0813">Transport</keyword>
<organism evidence="6 7">
    <name type="scientific">Halonatronomonas betaini</name>
    <dbReference type="NCBI Taxonomy" id="2778430"/>
    <lineage>
        <taxon>Bacteria</taxon>
        <taxon>Bacillati</taxon>
        <taxon>Bacillota</taxon>
        <taxon>Clostridia</taxon>
        <taxon>Halanaerobiales</taxon>
        <taxon>Halarsenatibacteraceae</taxon>
        <taxon>Halonatronomonas</taxon>
    </lineage>
</organism>
<feature type="domain" description="ABC transporter" evidence="5">
    <location>
        <begin position="1"/>
        <end position="213"/>
    </location>
</feature>
<proteinExistence type="predicted"/>
<dbReference type="GO" id="GO:0016887">
    <property type="term" value="F:ATP hydrolysis activity"/>
    <property type="evidence" value="ECO:0007669"/>
    <property type="project" value="InterPro"/>
</dbReference>
<gene>
    <name evidence="6" type="ORF">I0Q91_13990</name>
</gene>
<evidence type="ECO:0000256" key="3">
    <source>
        <dbReference type="ARBA" id="ARBA00022840"/>
    </source>
</evidence>
<name>A0A931ASJ9_9FIRM</name>
<evidence type="ECO:0000313" key="6">
    <source>
        <dbReference type="EMBL" id="MBF8438187.1"/>
    </source>
</evidence>
<dbReference type="PANTHER" id="PTHR42794:SF1">
    <property type="entry name" value="HEMIN IMPORT ATP-BINDING PROTEIN HMUV"/>
    <property type="match status" value="1"/>
</dbReference>
<dbReference type="AlphaFoldDB" id="A0A931ASJ9"/>
<evidence type="ECO:0000256" key="1">
    <source>
        <dbReference type="ARBA" id="ARBA00022448"/>
    </source>
</evidence>
<dbReference type="Proteomes" id="UP000621436">
    <property type="component" value="Unassembled WGS sequence"/>
</dbReference>
<dbReference type="Pfam" id="PF00005">
    <property type="entry name" value="ABC_tran"/>
    <property type="match status" value="1"/>
</dbReference>
<keyword evidence="4" id="KW-1278">Translocase</keyword>